<dbReference type="Pfam" id="PF01885">
    <property type="entry name" value="PTS_2-RNA"/>
    <property type="match status" value="1"/>
</dbReference>
<dbReference type="Gene3D" id="1.10.10.970">
    <property type="entry name" value="RNA 2'-phosphotransferase, Tpt1/KptA family, N-terminal domain"/>
    <property type="match status" value="1"/>
</dbReference>
<dbReference type="SUPFAM" id="SSF56399">
    <property type="entry name" value="ADP-ribosylation"/>
    <property type="match status" value="1"/>
</dbReference>
<dbReference type="HAMAP" id="MF_00299">
    <property type="entry name" value="KptA"/>
    <property type="match status" value="1"/>
</dbReference>
<dbReference type="GO" id="GO:0003950">
    <property type="term" value="F:NAD+ poly-ADP-ribosyltransferase activity"/>
    <property type="evidence" value="ECO:0007669"/>
    <property type="project" value="InterPro"/>
</dbReference>
<dbReference type="STRING" id="1123010.SAMN02745724_04715"/>
<keyword evidence="2 5" id="KW-0808">Transferase</keyword>
<dbReference type="PANTHER" id="PTHR12684">
    <property type="entry name" value="PUTATIVE PHOSPHOTRANSFERASE"/>
    <property type="match status" value="1"/>
</dbReference>
<protein>
    <recommendedName>
        <fullName evidence="5">Probable RNA 2'-phosphotransferase</fullName>
        <ecNumber evidence="5">2.7.1.-</ecNumber>
    </recommendedName>
</protein>
<dbReference type="InterPro" id="IPR042081">
    <property type="entry name" value="RNA_2'-PTrans_C"/>
</dbReference>
<dbReference type="InterPro" id="IPR002745">
    <property type="entry name" value="Ptrans_KptA/Tpt1"/>
</dbReference>
<evidence type="ECO:0000256" key="5">
    <source>
        <dbReference type="HAMAP-Rule" id="MF_00299"/>
    </source>
</evidence>
<dbReference type="EC" id="2.7.1.-" evidence="5"/>
<keyword evidence="7" id="KW-1185">Reference proteome</keyword>
<dbReference type="GO" id="GO:0006388">
    <property type="term" value="P:tRNA splicing, via endonucleolytic cleavage and ligation"/>
    <property type="evidence" value="ECO:0007669"/>
    <property type="project" value="UniProtKB-UniRule"/>
</dbReference>
<dbReference type="PANTHER" id="PTHR12684:SF2">
    <property type="entry name" value="TRNA 2'-PHOSPHOTRANSFERASE 1"/>
    <property type="match status" value="1"/>
</dbReference>
<dbReference type="InterPro" id="IPR022928">
    <property type="entry name" value="RNA_2'-PTrans_KptA"/>
</dbReference>
<evidence type="ECO:0000256" key="2">
    <source>
        <dbReference type="ARBA" id="ARBA00022679"/>
    </source>
</evidence>
<dbReference type="OrthoDB" id="4537997at2"/>
<dbReference type="Proteomes" id="UP000198862">
    <property type="component" value="Unassembled WGS sequence"/>
</dbReference>
<keyword evidence="3 5" id="KW-0520">NAD</keyword>
<sequence length="180" mass="20591">MEKQLTKTSKYLSFILRHKPDAIDLALDENGWALIDELIEKTTEVALNINILKLVVETNDKQRFAMDINQGKIRANQGHSIEVDLSLEPVTPPPVLLHGTAKRSYESIIKQGLTKQKRHHVHLSESKMIATSVGRRYGKPILQKIDTKRMHEEGFQFFRSANNVWLVDAVPAKFISEKHE</sequence>
<dbReference type="InterPro" id="IPR042080">
    <property type="entry name" value="RNA_2'-PTrans_N"/>
</dbReference>
<dbReference type="EMBL" id="FOLO01000064">
    <property type="protein sequence ID" value="SFD51029.1"/>
    <property type="molecule type" value="Genomic_DNA"/>
</dbReference>
<gene>
    <name evidence="5" type="primary">kptA</name>
    <name evidence="6" type="ORF">SAMN02745724_04715</name>
</gene>
<evidence type="ECO:0000313" key="6">
    <source>
        <dbReference type="EMBL" id="SFD51029.1"/>
    </source>
</evidence>
<name>A0A1I1SX32_9GAMM</name>
<evidence type="ECO:0000256" key="3">
    <source>
        <dbReference type="ARBA" id="ARBA00023027"/>
    </source>
</evidence>
<comment type="function">
    <text evidence="4 5">Removes the 2'-phosphate from RNA via an intermediate in which the phosphate is ADP-ribosylated by NAD followed by a presumed transesterification to release the RNA and generate ADP-ribose 1''-2''-cyclic phosphate (APPR&gt;P). May function as an ADP-ribosylase.</text>
</comment>
<evidence type="ECO:0000313" key="7">
    <source>
        <dbReference type="Proteomes" id="UP000198862"/>
    </source>
</evidence>
<proteinExistence type="inferred from homology"/>
<organism evidence="6 7">
    <name type="scientific">Pseudoalteromonas denitrificans DSM 6059</name>
    <dbReference type="NCBI Taxonomy" id="1123010"/>
    <lineage>
        <taxon>Bacteria</taxon>
        <taxon>Pseudomonadati</taxon>
        <taxon>Pseudomonadota</taxon>
        <taxon>Gammaproteobacteria</taxon>
        <taxon>Alteromonadales</taxon>
        <taxon>Pseudoalteromonadaceae</taxon>
        <taxon>Pseudoalteromonas</taxon>
    </lineage>
</organism>
<dbReference type="Gene3D" id="3.20.170.30">
    <property type="match status" value="1"/>
</dbReference>
<dbReference type="AlphaFoldDB" id="A0A1I1SX32"/>
<dbReference type="GO" id="GO:0000215">
    <property type="term" value="F:tRNA 2'-phosphotransferase activity"/>
    <property type="evidence" value="ECO:0007669"/>
    <property type="project" value="TreeGrafter"/>
</dbReference>
<evidence type="ECO:0000256" key="1">
    <source>
        <dbReference type="ARBA" id="ARBA00009836"/>
    </source>
</evidence>
<comment type="similarity">
    <text evidence="1 5">Belongs to the KptA/TPT1 family.</text>
</comment>
<evidence type="ECO:0000256" key="4">
    <source>
        <dbReference type="ARBA" id="ARBA00025212"/>
    </source>
</evidence>
<reference evidence="6 7" key="1">
    <citation type="submission" date="2016-10" db="EMBL/GenBank/DDBJ databases">
        <authorList>
            <person name="de Groot N.N."/>
        </authorList>
    </citation>
    <scope>NUCLEOTIDE SEQUENCE [LARGE SCALE GENOMIC DNA]</scope>
    <source>
        <strain evidence="6 7">DSM 6059</strain>
    </source>
</reference>
<accession>A0A1I1SX32</accession>